<evidence type="ECO:0000313" key="1">
    <source>
        <dbReference type="EMBL" id="HIR40425.1"/>
    </source>
</evidence>
<gene>
    <name evidence="1" type="ORF">IAB36_01195</name>
</gene>
<reference evidence="1" key="2">
    <citation type="journal article" date="2021" name="PeerJ">
        <title>Extensive microbial diversity within the chicken gut microbiome revealed by metagenomics and culture.</title>
        <authorList>
            <person name="Gilroy R."/>
            <person name="Ravi A."/>
            <person name="Getino M."/>
            <person name="Pursley I."/>
            <person name="Horton D.L."/>
            <person name="Alikhan N.F."/>
            <person name="Baker D."/>
            <person name="Gharbi K."/>
            <person name="Hall N."/>
            <person name="Watson M."/>
            <person name="Adriaenssens E.M."/>
            <person name="Foster-Nyarko E."/>
            <person name="Jarju S."/>
            <person name="Secka A."/>
            <person name="Antonio M."/>
            <person name="Oren A."/>
            <person name="Chaudhuri R.R."/>
            <person name="La Ragione R."/>
            <person name="Hildebrand F."/>
            <person name="Pallen M.J."/>
        </authorList>
    </citation>
    <scope>NUCLEOTIDE SEQUENCE</scope>
    <source>
        <strain evidence="1">CHK184-25365</strain>
    </source>
</reference>
<organism evidence="1 2">
    <name type="scientific">Candidatus Egerieicola pullicola</name>
    <dbReference type="NCBI Taxonomy" id="2840775"/>
    <lineage>
        <taxon>Bacteria</taxon>
        <taxon>Bacillati</taxon>
        <taxon>Bacillota</taxon>
        <taxon>Clostridia</taxon>
        <taxon>Eubacteriales</taxon>
        <taxon>Oscillospiraceae</taxon>
        <taxon>Oscillospiraceae incertae sedis</taxon>
        <taxon>Candidatus Egerieicola</taxon>
    </lineage>
</organism>
<proteinExistence type="predicted"/>
<sequence length="60" mass="6359">MKSRRLTKKLLAIGATVVLLLGAGVVTVFAVSQGAVAPKEATYVQKGNTIEAYYVYDVDA</sequence>
<comment type="caution">
    <text evidence="1">The sequence shown here is derived from an EMBL/GenBank/DDBJ whole genome shotgun (WGS) entry which is preliminary data.</text>
</comment>
<evidence type="ECO:0000313" key="2">
    <source>
        <dbReference type="Proteomes" id="UP000886749"/>
    </source>
</evidence>
<name>A0A9D1DDB9_9FIRM</name>
<dbReference type="AlphaFoldDB" id="A0A9D1DDB9"/>
<protein>
    <submittedName>
        <fullName evidence="1">Uncharacterized protein</fullName>
    </submittedName>
</protein>
<dbReference type="EMBL" id="DVGY01000030">
    <property type="protein sequence ID" value="HIR40425.1"/>
    <property type="molecule type" value="Genomic_DNA"/>
</dbReference>
<dbReference type="Proteomes" id="UP000886749">
    <property type="component" value="Unassembled WGS sequence"/>
</dbReference>
<accession>A0A9D1DDB9</accession>
<reference evidence="1" key="1">
    <citation type="submission" date="2020-10" db="EMBL/GenBank/DDBJ databases">
        <authorList>
            <person name="Gilroy R."/>
        </authorList>
    </citation>
    <scope>NUCLEOTIDE SEQUENCE</scope>
    <source>
        <strain evidence="1">CHK184-25365</strain>
    </source>
</reference>